<dbReference type="InterPro" id="IPR050097">
    <property type="entry name" value="Ferredoxin-NADP_redctase_2"/>
</dbReference>
<gene>
    <name evidence="5" type="ORF">ACFPER_09990</name>
</gene>
<dbReference type="SUPFAM" id="SSF51905">
    <property type="entry name" value="FAD/NAD(P)-binding domain"/>
    <property type="match status" value="1"/>
</dbReference>
<evidence type="ECO:0000256" key="1">
    <source>
        <dbReference type="ARBA" id="ARBA00022630"/>
    </source>
</evidence>
<evidence type="ECO:0000313" key="6">
    <source>
        <dbReference type="Proteomes" id="UP001595960"/>
    </source>
</evidence>
<dbReference type="Pfam" id="PF07992">
    <property type="entry name" value="Pyr_redox_2"/>
    <property type="match status" value="1"/>
</dbReference>
<protein>
    <submittedName>
        <fullName evidence="5">NAD(P)/FAD-dependent oxidoreductase</fullName>
    </submittedName>
</protein>
<dbReference type="PANTHER" id="PTHR48105">
    <property type="entry name" value="THIOREDOXIN REDUCTASE 1-RELATED-RELATED"/>
    <property type="match status" value="1"/>
</dbReference>
<dbReference type="Proteomes" id="UP001595960">
    <property type="component" value="Unassembled WGS sequence"/>
</dbReference>
<sequence>MSAGVPGSEWDVVIVGGGSAGLSAALMLGRSRRRVLVVDGGEPRNRVAGHMHGVLGRDHTSPLDLLAAGRAELTRYDGVAIESASVASAAVLDADEPAFEVELESGERHTARRLLVATGLADRLPDVPGLAAQWGSGVVSCPYCDGWEVRDRRIAVVPTTAANAHQAQLLRQLSPEVVFHVAGIALPPAARTALEARGIELEERAVAEVVSGDGGALRAIRYDDGTEREVDAIFVAPRPEPNDAVLRQLGARRMRSDGVEWVIADEDGRTSVRGLWAAGNVITARATVPMSMAAGNAAGTAINADLIDEDIRAAVAAAG</sequence>
<name>A0ABV9R4S8_9MICO</name>
<dbReference type="RefSeq" id="WP_307834931.1">
    <property type="nucleotide sequence ID" value="NZ_JAFBBW010000001.1"/>
</dbReference>
<dbReference type="InterPro" id="IPR023753">
    <property type="entry name" value="FAD/NAD-binding_dom"/>
</dbReference>
<evidence type="ECO:0000256" key="3">
    <source>
        <dbReference type="ARBA" id="ARBA00048132"/>
    </source>
</evidence>
<comment type="catalytic activity">
    <reaction evidence="3">
        <text>[thioredoxin]-dithiol + NADP(+) = [thioredoxin]-disulfide + NADPH + H(+)</text>
        <dbReference type="Rhea" id="RHEA:20345"/>
        <dbReference type="Rhea" id="RHEA-COMP:10698"/>
        <dbReference type="Rhea" id="RHEA-COMP:10700"/>
        <dbReference type="ChEBI" id="CHEBI:15378"/>
        <dbReference type="ChEBI" id="CHEBI:29950"/>
        <dbReference type="ChEBI" id="CHEBI:50058"/>
        <dbReference type="ChEBI" id="CHEBI:57783"/>
        <dbReference type="ChEBI" id="CHEBI:58349"/>
        <dbReference type="EC" id="1.8.1.9"/>
    </reaction>
</comment>
<accession>A0ABV9R4S8</accession>
<keyword evidence="1" id="KW-0285">Flavoprotein</keyword>
<dbReference type="EMBL" id="JBHSJC010000001">
    <property type="protein sequence ID" value="MFC4829121.1"/>
    <property type="molecule type" value="Genomic_DNA"/>
</dbReference>
<organism evidence="5 6">
    <name type="scientific">Agromyces aurantiacus</name>
    <dbReference type="NCBI Taxonomy" id="165814"/>
    <lineage>
        <taxon>Bacteria</taxon>
        <taxon>Bacillati</taxon>
        <taxon>Actinomycetota</taxon>
        <taxon>Actinomycetes</taxon>
        <taxon>Micrococcales</taxon>
        <taxon>Microbacteriaceae</taxon>
        <taxon>Agromyces</taxon>
    </lineage>
</organism>
<evidence type="ECO:0000256" key="2">
    <source>
        <dbReference type="ARBA" id="ARBA00023002"/>
    </source>
</evidence>
<evidence type="ECO:0000313" key="5">
    <source>
        <dbReference type="EMBL" id="MFC4829121.1"/>
    </source>
</evidence>
<dbReference type="PRINTS" id="PR00368">
    <property type="entry name" value="FADPNR"/>
</dbReference>
<evidence type="ECO:0000259" key="4">
    <source>
        <dbReference type="Pfam" id="PF07992"/>
    </source>
</evidence>
<keyword evidence="6" id="KW-1185">Reference proteome</keyword>
<reference evidence="6" key="1">
    <citation type="journal article" date="2019" name="Int. J. Syst. Evol. Microbiol.">
        <title>The Global Catalogue of Microorganisms (GCM) 10K type strain sequencing project: providing services to taxonomists for standard genome sequencing and annotation.</title>
        <authorList>
            <consortium name="The Broad Institute Genomics Platform"/>
            <consortium name="The Broad Institute Genome Sequencing Center for Infectious Disease"/>
            <person name="Wu L."/>
            <person name="Ma J."/>
        </authorList>
    </citation>
    <scope>NUCLEOTIDE SEQUENCE [LARGE SCALE GENOMIC DNA]</scope>
    <source>
        <strain evidence="6">CGMCC 1.12192</strain>
    </source>
</reference>
<proteinExistence type="predicted"/>
<feature type="domain" description="FAD/NAD(P)-binding" evidence="4">
    <location>
        <begin position="11"/>
        <end position="294"/>
    </location>
</feature>
<keyword evidence="2" id="KW-0560">Oxidoreductase</keyword>
<comment type="caution">
    <text evidence="5">The sequence shown here is derived from an EMBL/GenBank/DDBJ whole genome shotgun (WGS) entry which is preliminary data.</text>
</comment>
<dbReference type="InterPro" id="IPR036188">
    <property type="entry name" value="FAD/NAD-bd_sf"/>
</dbReference>
<dbReference type="Gene3D" id="3.50.50.60">
    <property type="entry name" value="FAD/NAD(P)-binding domain"/>
    <property type="match status" value="2"/>
</dbReference>
<dbReference type="PRINTS" id="PR00469">
    <property type="entry name" value="PNDRDTASEII"/>
</dbReference>